<accession>A0ACB9R6S3</accession>
<dbReference type="Proteomes" id="UP001057402">
    <property type="component" value="Chromosome 4"/>
</dbReference>
<proteinExistence type="predicted"/>
<reference evidence="2" key="1">
    <citation type="journal article" date="2023" name="Front. Plant Sci.">
        <title>Chromosomal-level genome assembly of Melastoma candidum provides insights into trichome evolution.</title>
        <authorList>
            <person name="Zhong Y."/>
            <person name="Wu W."/>
            <person name="Sun C."/>
            <person name="Zou P."/>
            <person name="Liu Y."/>
            <person name="Dai S."/>
            <person name="Zhou R."/>
        </authorList>
    </citation>
    <scope>NUCLEOTIDE SEQUENCE [LARGE SCALE GENOMIC DNA]</scope>
</reference>
<protein>
    <submittedName>
        <fullName evidence="1">Uncharacterized protein</fullName>
    </submittedName>
</protein>
<evidence type="ECO:0000313" key="2">
    <source>
        <dbReference type="Proteomes" id="UP001057402"/>
    </source>
</evidence>
<keyword evidence="2" id="KW-1185">Reference proteome</keyword>
<gene>
    <name evidence="1" type="ORF">MLD38_012573</name>
</gene>
<dbReference type="EMBL" id="CM042883">
    <property type="protein sequence ID" value="KAI4374593.1"/>
    <property type="molecule type" value="Genomic_DNA"/>
</dbReference>
<name>A0ACB9R6S3_9MYRT</name>
<organism evidence="1 2">
    <name type="scientific">Melastoma candidum</name>
    <dbReference type="NCBI Taxonomy" id="119954"/>
    <lineage>
        <taxon>Eukaryota</taxon>
        <taxon>Viridiplantae</taxon>
        <taxon>Streptophyta</taxon>
        <taxon>Embryophyta</taxon>
        <taxon>Tracheophyta</taxon>
        <taxon>Spermatophyta</taxon>
        <taxon>Magnoliopsida</taxon>
        <taxon>eudicotyledons</taxon>
        <taxon>Gunneridae</taxon>
        <taxon>Pentapetalae</taxon>
        <taxon>rosids</taxon>
        <taxon>malvids</taxon>
        <taxon>Myrtales</taxon>
        <taxon>Melastomataceae</taxon>
        <taxon>Melastomatoideae</taxon>
        <taxon>Melastomateae</taxon>
        <taxon>Melastoma</taxon>
    </lineage>
</organism>
<evidence type="ECO:0000313" key="1">
    <source>
        <dbReference type="EMBL" id="KAI4374593.1"/>
    </source>
</evidence>
<sequence length="76" mass="8346">MDSRSSSSIITLPACHHMVALPYPGQHHVNPMLALNKILASKSSRLLTTFVGTEEWLSLPNGGYLCSWQPVVCHNT</sequence>
<comment type="caution">
    <text evidence="1">The sequence shown here is derived from an EMBL/GenBank/DDBJ whole genome shotgun (WGS) entry which is preliminary data.</text>
</comment>